<organism evidence="10 11">
    <name type="scientific">Amycolatopsis rubida</name>
    <dbReference type="NCBI Taxonomy" id="112413"/>
    <lineage>
        <taxon>Bacteria</taxon>
        <taxon>Bacillati</taxon>
        <taxon>Actinomycetota</taxon>
        <taxon>Actinomycetes</taxon>
        <taxon>Pseudonocardiales</taxon>
        <taxon>Pseudonocardiaceae</taxon>
        <taxon>Amycolatopsis</taxon>
    </lineage>
</organism>
<accession>A0A1I6A2W9</accession>
<dbReference type="GO" id="GO:0005506">
    <property type="term" value="F:iron ion binding"/>
    <property type="evidence" value="ECO:0007669"/>
    <property type="project" value="InterPro"/>
</dbReference>
<dbReference type="RefSeq" id="WP_198545459.1">
    <property type="nucleotide sequence ID" value="NZ_FOWC01000017.1"/>
</dbReference>
<dbReference type="InterPro" id="IPR001128">
    <property type="entry name" value="Cyt_P450"/>
</dbReference>
<dbReference type="GO" id="GO:0004497">
    <property type="term" value="F:monooxygenase activity"/>
    <property type="evidence" value="ECO:0007669"/>
    <property type="project" value="UniProtKB-KW"/>
</dbReference>
<keyword evidence="3 9" id="KW-0349">Heme</keyword>
<dbReference type="PRINTS" id="PR00385">
    <property type="entry name" value="P450"/>
</dbReference>
<sequence>MDHAVTPFVLDPAAPDVHGEGARLRARGPLTVVELPGGVLAWSVTSLPLLRALLADPRVSKDARRHWPAYRDGEISSDWPLHIWVSVQNMFTAYGDEHRRLRSLVSKAFSPGRIAALRPVVAEIVDGLLAGLDAGPPETDLREQYCYRLPIEVICRLVGVPEQARPGLRTAVAGIFATSATAEEATANVELLYGILADLVSRRRAEPGDDLATALITARDSDGSRLSEAELADTLILVITAGHETTVNLLDQAVTALLTHPGQLRQVLGGKRTWSDVVDETLRWQAPLSHLPLRFAREDIEIGGTVIRAGDPILPSFGPAGRDEDHHGPDAHEFDLAREDKSALAFGHGVHYCLGAQLARTEAELGLPALFERFPDLALAVTEEKLEPVPSFITNGHVTLPVRLKSS</sequence>
<dbReference type="STRING" id="112413.SAMN05421854_11756"/>
<dbReference type="Pfam" id="PF00067">
    <property type="entry name" value="p450"/>
    <property type="match status" value="1"/>
</dbReference>
<dbReference type="InterPro" id="IPR002397">
    <property type="entry name" value="Cyt_P450_B"/>
</dbReference>
<keyword evidence="6 9" id="KW-0408">Iron</keyword>
<dbReference type="GO" id="GO:0020037">
    <property type="term" value="F:heme binding"/>
    <property type="evidence" value="ECO:0007669"/>
    <property type="project" value="InterPro"/>
</dbReference>
<keyword evidence="4 9" id="KW-0479">Metal-binding</keyword>
<evidence type="ECO:0000256" key="8">
    <source>
        <dbReference type="ARBA" id="ARBA00055433"/>
    </source>
</evidence>
<keyword evidence="5 9" id="KW-0560">Oxidoreductase</keyword>
<dbReference type="EMBL" id="FOWC01000017">
    <property type="protein sequence ID" value="SFQ62998.1"/>
    <property type="molecule type" value="Genomic_DNA"/>
</dbReference>
<dbReference type="PANTHER" id="PTHR46696">
    <property type="entry name" value="P450, PUTATIVE (EUROFUNG)-RELATED"/>
    <property type="match status" value="1"/>
</dbReference>
<dbReference type="GO" id="GO:0016705">
    <property type="term" value="F:oxidoreductase activity, acting on paired donors, with incorporation or reduction of molecular oxygen"/>
    <property type="evidence" value="ECO:0007669"/>
    <property type="project" value="InterPro"/>
</dbReference>
<evidence type="ECO:0000256" key="9">
    <source>
        <dbReference type="RuleBase" id="RU000461"/>
    </source>
</evidence>
<dbReference type="InterPro" id="IPR017972">
    <property type="entry name" value="Cyt_P450_CS"/>
</dbReference>
<protein>
    <submittedName>
        <fullName evidence="10">Cytochrome P450</fullName>
    </submittedName>
</protein>
<dbReference type="Proteomes" id="UP000199137">
    <property type="component" value="Unassembled WGS sequence"/>
</dbReference>
<evidence type="ECO:0000313" key="10">
    <source>
        <dbReference type="EMBL" id="SFQ62998.1"/>
    </source>
</evidence>
<evidence type="ECO:0000256" key="4">
    <source>
        <dbReference type="ARBA" id="ARBA00022723"/>
    </source>
</evidence>
<comment type="pathway">
    <text evidence="1">Antibiotic biosynthesis; vancomycin biosynthesis.</text>
</comment>
<dbReference type="PANTHER" id="PTHR46696:SF1">
    <property type="entry name" value="CYTOCHROME P450 YJIB-RELATED"/>
    <property type="match status" value="1"/>
</dbReference>
<dbReference type="FunFam" id="1.10.630.10:FF:000018">
    <property type="entry name" value="Cytochrome P450 monooxygenase"/>
    <property type="match status" value="1"/>
</dbReference>
<comment type="function">
    <text evidence="8">Involved in the coupling of aromatic side chains of the heptapeptide of vancomycin.</text>
</comment>
<evidence type="ECO:0000256" key="1">
    <source>
        <dbReference type="ARBA" id="ARBA00004660"/>
    </source>
</evidence>
<evidence type="ECO:0000313" key="11">
    <source>
        <dbReference type="Proteomes" id="UP000199137"/>
    </source>
</evidence>
<name>A0A1I6A2W9_9PSEU</name>
<evidence type="ECO:0000256" key="2">
    <source>
        <dbReference type="ARBA" id="ARBA00010617"/>
    </source>
</evidence>
<keyword evidence="7 9" id="KW-0503">Monooxygenase</keyword>
<comment type="similarity">
    <text evidence="2 9">Belongs to the cytochrome P450 family.</text>
</comment>
<reference evidence="10 11" key="1">
    <citation type="submission" date="2016-10" db="EMBL/GenBank/DDBJ databases">
        <authorList>
            <person name="de Groot N.N."/>
        </authorList>
    </citation>
    <scope>NUCLEOTIDE SEQUENCE [LARGE SCALE GENOMIC DNA]</scope>
    <source>
        <strain evidence="10 11">DSM 44637</strain>
    </source>
</reference>
<dbReference type="CDD" id="cd11029">
    <property type="entry name" value="CYP107-like"/>
    <property type="match status" value="1"/>
</dbReference>
<evidence type="ECO:0000256" key="3">
    <source>
        <dbReference type="ARBA" id="ARBA00022617"/>
    </source>
</evidence>
<dbReference type="PRINTS" id="PR00359">
    <property type="entry name" value="BP450"/>
</dbReference>
<dbReference type="SUPFAM" id="SSF48264">
    <property type="entry name" value="Cytochrome P450"/>
    <property type="match status" value="1"/>
</dbReference>
<dbReference type="PROSITE" id="PS00086">
    <property type="entry name" value="CYTOCHROME_P450"/>
    <property type="match status" value="1"/>
</dbReference>
<dbReference type="Gene3D" id="1.10.630.10">
    <property type="entry name" value="Cytochrome P450"/>
    <property type="match status" value="1"/>
</dbReference>
<dbReference type="InterPro" id="IPR036396">
    <property type="entry name" value="Cyt_P450_sf"/>
</dbReference>
<evidence type="ECO:0000256" key="5">
    <source>
        <dbReference type="ARBA" id="ARBA00023002"/>
    </source>
</evidence>
<proteinExistence type="inferred from homology"/>
<evidence type="ECO:0000256" key="6">
    <source>
        <dbReference type="ARBA" id="ARBA00023004"/>
    </source>
</evidence>
<gene>
    <name evidence="10" type="ORF">SAMN05421854_11756</name>
</gene>
<evidence type="ECO:0000256" key="7">
    <source>
        <dbReference type="ARBA" id="ARBA00023033"/>
    </source>
</evidence>
<dbReference type="AlphaFoldDB" id="A0A1I6A2W9"/>